<sequence>MIIAHSENERSGEETDISVDRRYRNELQTSRSSKFQGTLDNSTAPHLGENGFFTEPDGKGKKSTKIRRNPFKKGAFAILFVVFVKHRVHQNRSHRSIQSPSLAIHKIRLQELLVALHRVYLEPDGPVFNKLFRGY</sequence>
<accession>A0A816GSS8</accession>
<proteinExistence type="predicted"/>
<gene>
    <name evidence="2" type="ORF">XAT740_LOCUS60179</name>
</gene>
<name>A0A816GSS8_ADIRI</name>
<comment type="caution">
    <text evidence="2">The sequence shown here is derived from an EMBL/GenBank/DDBJ whole genome shotgun (WGS) entry which is preliminary data.</text>
</comment>
<feature type="compositionally biased region" description="Polar residues" evidence="1">
    <location>
        <begin position="26"/>
        <end position="44"/>
    </location>
</feature>
<feature type="region of interest" description="Disordered" evidence="1">
    <location>
        <begin position="1"/>
        <end position="65"/>
    </location>
</feature>
<feature type="compositionally biased region" description="Basic and acidic residues" evidence="1">
    <location>
        <begin position="1"/>
        <end position="25"/>
    </location>
</feature>
<reference evidence="2" key="1">
    <citation type="submission" date="2021-02" db="EMBL/GenBank/DDBJ databases">
        <authorList>
            <person name="Nowell W R."/>
        </authorList>
    </citation>
    <scope>NUCLEOTIDE SEQUENCE</scope>
</reference>
<protein>
    <submittedName>
        <fullName evidence="2">Uncharacterized protein</fullName>
    </submittedName>
</protein>
<evidence type="ECO:0000256" key="1">
    <source>
        <dbReference type="SAM" id="MobiDB-lite"/>
    </source>
</evidence>
<dbReference type="EMBL" id="CAJNOR010014602">
    <property type="protein sequence ID" value="CAF1679001.1"/>
    <property type="molecule type" value="Genomic_DNA"/>
</dbReference>
<evidence type="ECO:0000313" key="3">
    <source>
        <dbReference type="Proteomes" id="UP000663828"/>
    </source>
</evidence>
<keyword evidence="3" id="KW-1185">Reference proteome</keyword>
<organism evidence="2 3">
    <name type="scientific">Adineta ricciae</name>
    <name type="common">Rotifer</name>
    <dbReference type="NCBI Taxonomy" id="249248"/>
    <lineage>
        <taxon>Eukaryota</taxon>
        <taxon>Metazoa</taxon>
        <taxon>Spiralia</taxon>
        <taxon>Gnathifera</taxon>
        <taxon>Rotifera</taxon>
        <taxon>Eurotatoria</taxon>
        <taxon>Bdelloidea</taxon>
        <taxon>Adinetida</taxon>
        <taxon>Adinetidae</taxon>
        <taxon>Adineta</taxon>
    </lineage>
</organism>
<dbReference type="AlphaFoldDB" id="A0A816GSS8"/>
<dbReference type="Proteomes" id="UP000663828">
    <property type="component" value="Unassembled WGS sequence"/>
</dbReference>
<evidence type="ECO:0000313" key="2">
    <source>
        <dbReference type="EMBL" id="CAF1679001.1"/>
    </source>
</evidence>